<proteinExistence type="predicted"/>
<dbReference type="AlphaFoldDB" id="A0A1A0HCH3"/>
<sequence>MIWHGCENQTVANLKLAPGARLGGFSLLFLASEYFGCPFLRFGFLLSVTFLARVWFLVSCGPSKKRGCIIKTLVYTNGPKSSYSLQIWGQSSLIEGKYKLERQPGQKKAPTFPQPLGTGFQGLVCLCSTVMLISPNFLHLKISTKSCERVYETNKA</sequence>
<keyword evidence="3" id="KW-1185">Reference proteome</keyword>
<feature type="transmembrane region" description="Helical" evidence="1">
    <location>
        <begin position="39"/>
        <end position="58"/>
    </location>
</feature>
<protein>
    <submittedName>
        <fullName evidence="2">Uncharacterized protein</fullName>
    </submittedName>
</protein>
<comment type="caution">
    <text evidence="2">The sequence shown here is derived from an EMBL/GenBank/DDBJ whole genome shotgun (WGS) entry which is preliminary data.</text>
</comment>
<gene>
    <name evidence="2" type="ORF">METBIDRAFT_188413</name>
</gene>
<keyword evidence="1" id="KW-0812">Transmembrane</keyword>
<evidence type="ECO:0000313" key="3">
    <source>
        <dbReference type="Proteomes" id="UP000092555"/>
    </source>
</evidence>
<keyword evidence="1" id="KW-0472">Membrane</keyword>
<name>A0A1A0HCH3_9ASCO</name>
<reference evidence="2 3" key="1">
    <citation type="submission" date="2016-05" db="EMBL/GenBank/DDBJ databases">
        <title>Comparative genomics of biotechnologically important yeasts.</title>
        <authorList>
            <consortium name="DOE Joint Genome Institute"/>
            <person name="Riley R."/>
            <person name="Haridas S."/>
            <person name="Wolfe K.H."/>
            <person name="Lopes M.R."/>
            <person name="Hittinger C.T."/>
            <person name="Goker M."/>
            <person name="Salamov A."/>
            <person name="Wisecaver J."/>
            <person name="Long T.M."/>
            <person name="Aerts A.L."/>
            <person name="Barry K."/>
            <person name="Choi C."/>
            <person name="Clum A."/>
            <person name="Coughlan A.Y."/>
            <person name="Deshpande S."/>
            <person name="Douglass A.P."/>
            <person name="Hanson S.J."/>
            <person name="Klenk H.-P."/>
            <person name="LaButti K."/>
            <person name="Lapidus A."/>
            <person name="Lindquist E."/>
            <person name="Lipzen A."/>
            <person name="Meier-kolthoff J.P."/>
            <person name="Ohm R.A."/>
            <person name="Otillar R.P."/>
            <person name="Pangilinan J."/>
            <person name="Peng Y."/>
            <person name="Rokas A."/>
            <person name="Rosa C.A."/>
            <person name="Scheuner C."/>
            <person name="Sibirny A.A."/>
            <person name="Slot J.C."/>
            <person name="Stielow J.B."/>
            <person name="Sun H."/>
            <person name="Kurtzman C.P."/>
            <person name="Blackwell M."/>
            <person name="Grigoriev I.V."/>
            <person name="Jeffries T.W."/>
        </authorList>
    </citation>
    <scope>NUCLEOTIDE SEQUENCE [LARGE SCALE GENOMIC DNA]</scope>
    <source>
        <strain evidence="2 3">NRRL YB-4993</strain>
    </source>
</reference>
<evidence type="ECO:0000256" key="1">
    <source>
        <dbReference type="SAM" id="Phobius"/>
    </source>
</evidence>
<evidence type="ECO:0000313" key="2">
    <source>
        <dbReference type="EMBL" id="OBA21587.1"/>
    </source>
</evidence>
<dbReference type="GeneID" id="30027791"/>
<keyword evidence="1" id="KW-1133">Transmembrane helix</keyword>
<dbReference type="Proteomes" id="UP000092555">
    <property type="component" value="Unassembled WGS sequence"/>
</dbReference>
<organism evidence="2 3">
    <name type="scientific">Metschnikowia bicuspidata var. bicuspidata NRRL YB-4993</name>
    <dbReference type="NCBI Taxonomy" id="869754"/>
    <lineage>
        <taxon>Eukaryota</taxon>
        <taxon>Fungi</taxon>
        <taxon>Dikarya</taxon>
        <taxon>Ascomycota</taxon>
        <taxon>Saccharomycotina</taxon>
        <taxon>Pichiomycetes</taxon>
        <taxon>Metschnikowiaceae</taxon>
        <taxon>Metschnikowia</taxon>
    </lineage>
</organism>
<accession>A0A1A0HCH3</accession>
<dbReference type="RefSeq" id="XP_018712097.1">
    <property type="nucleotide sequence ID" value="XM_018854815.1"/>
</dbReference>
<dbReference type="EMBL" id="LXTC01000003">
    <property type="protein sequence ID" value="OBA21587.1"/>
    <property type="molecule type" value="Genomic_DNA"/>
</dbReference>